<keyword evidence="1" id="KW-1133">Transmembrane helix</keyword>
<proteinExistence type="predicted"/>
<accession>A0A972JZ25</accession>
<dbReference type="EMBL" id="WHOD01000013">
    <property type="protein sequence ID" value="NOU92305.1"/>
    <property type="molecule type" value="Genomic_DNA"/>
</dbReference>
<comment type="caution">
    <text evidence="2">The sequence shown here is derived from an EMBL/GenBank/DDBJ whole genome shotgun (WGS) entry which is preliminary data.</text>
</comment>
<evidence type="ECO:0000313" key="2">
    <source>
        <dbReference type="EMBL" id="NOU92305.1"/>
    </source>
</evidence>
<keyword evidence="1" id="KW-0472">Membrane</keyword>
<dbReference type="InterPro" id="IPR045385">
    <property type="entry name" value="DUF6526"/>
</dbReference>
<dbReference type="Proteomes" id="UP000641588">
    <property type="component" value="Unassembled WGS sequence"/>
</dbReference>
<dbReference type="RefSeq" id="WP_171650484.1">
    <property type="nucleotide sequence ID" value="NZ_WHOD01000013.1"/>
</dbReference>
<feature type="transmembrane region" description="Helical" evidence="1">
    <location>
        <begin position="15"/>
        <end position="35"/>
    </location>
</feature>
<sequence length="140" mass="16116">MEQQDFSNHRKMDPLYHYVLSFLTLLVLVGSIWFLVATGKVFEGVLFLGIAVALLFLFLKVRGYALKAQDRAIRAEENLRHYILTGKPHDSRLTIDQIIALRFASDNEFAQLSRKAAENKMKPNDIKKAISSWRADHNRL</sequence>
<reference evidence="2" key="1">
    <citation type="submission" date="2019-10" db="EMBL/GenBank/DDBJ databases">
        <title>Description of Paenibacillus glebae sp. nov.</title>
        <authorList>
            <person name="Carlier A."/>
            <person name="Qi S."/>
        </authorList>
    </citation>
    <scope>NUCLEOTIDE SEQUENCE</scope>
    <source>
        <strain evidence="2">LMG 31456</strain>
    </source>
</reference>
<evidence type="ECO:0000256" key="1">
    <source>
        <dbReference type="SAM" id="Phobius"/>
    </source>
</evidence>
<dbReference type="AlphaFoldDB" id="A0A972JZ25"/>
<organism evidence="2 3">
    <name type="scientific">Paenibacillus foliorum</name>
    <dbReference type="NCBI Taxonomy" id="2654974"/>
    <lineage>
        <taxon>Bacteria</taxon>
        <taxon>Bacillati</taxon>
        <taxon>Bacillota</taxon>
        <taxon>Bacilli</taxon>
        <taxon>Bacillales</taxon>
        <taxon>Paenibacillaceae</taxon>
        <taxon>Paenibacillus</taxon>
    </lineage>
</organism>
<keyword evidence="3" id="KW-1185">Reference proteome</keyword>
<evidence type="ECO:0000313" key="3">
    <source>
        <dbReference type="Proteomes" id="UP000641588"/>
    </source>
</evidence>
<name>A0A972JZ25_9BACL</name>
<dbReference type="Pfam" id="PF20136">
    <property type="entry name" value="DUF6526"/>
    <property type="match status" value="1"/>
</dbReference>
<protein>
    <submittedName>
        <fullName evidence="2">Uncharacterized protein</fullName>
    </submittedName>
</protein>
<keyword evidence="1" id="KW-0812">Transmembrane</keyword>
<gene>
    <name evidence="2" type="ORF">GC093_03515</name>
</gene>
<feature type="transmembrane region" description="Helical" evidence="1">
    <location>
        <begin position="41"/>
        <end position="59"/>
    </location>
</feature>